<feature type="region of interest" description="Disordered" evidence="1">
    <location>
        <begin position="1"/>
        <end position="55"/>
    </location>
</feature>
<dbReference type="RefSeq" id="WP_345679281.1">
    <property type="nucleotide sequence ID" value="NZ_BAABHS010000029.1"/>
</dbReference>
<sequence length="55" mass="5843">MNVDAIPSGLEHAEIPDRPAEIPRNALAHIPDGDGISGYRRVRAQPRSVVDGGTP</sequence>
<feature type="compositionally biased region" description="Basic and acidic residues" evidence="1">
    <location>
        <begin position="11"/>
        <end position="21"/>
    </location>
</feature>
<comment type="caution">
    <text evidence="2">The sequence shown here is derived from an EMBL/GenBank/DDBJ whole genome shotgun (WGS) entry which is preliminary data.</text>
</comment>
<organism evidence="2 3">
    <name type="scientific">Yinghuangia aomiensis</name>
    <dbReference type="NCBI Taxonomy" id="676205"/>
    <lineage>
        <taxon>Bacteria</taxon>
        <taxon>Bacillati</taxon>
        <taxon>Actinomycetota</taxon>
        <taxon>Actinomycetes</taxon>
        <taxon>Kitasatosporales</taxon>
        <taxon>Streptomycetaceae</taxon>
        <taxon>Yinghuangia</taxon>
    </lineage>
</organism>
<evidence type="ECO:0000313" key="2">
    <source>
        <dbReference type="EMBL" id="GAA4985158.1"/>
    </source>
</evidence>
<keyword evidence="3" id="KW-1185">Reference proteome</keyword>
<dbReference type="EMBL" id="BAABHS010000029">
    <property type="protein sequence ID" value="GAA4985158.1"/>
    <property type="molecule type" value="Genomic_DNA"/>
</dbReference>
<reference evidence="3" key="1">
    <citation type="journal article" date="2019" name="Int. J. Syst. Evol. Microbiol.">
        <title>The Global Catalogue of Microorganisms (GCM) 10K type strain sequencing project: providing services to taxonomists for standard genome sequencing and annotation.</title>
        <authorList>
            <consortium name="The Broad Institute Genomics Platform"/>
            <consortium name="The Broad Institute Genome Sequencing Center for Infectious Disease"/>
            <person name="Wu L."/>
            <person name="Ma J."/>
        </authorList>
    </citation>
    <scope>NUCLEOTIDE SEQUENCE [LARGE SCALE GENOMIC DNA]</scope>
    <source>
        <strain evidence="3">JCM 17986</strain>
    </source>
</reference>
<proteinExistence type="predicted"/>
<accession>A0ABP9I1J3</accession>
<name>A0ABP9I1J3_9ACTN</name>
<evidence type="ECO:0000256" key="1">
    <source>
        <dbReference type="SAM" id="MobiDB-lite"/>
    </source>
</evidence>
<gene>
    <name evidence="2" type="ORF">GCM10023205_64330</name>
</gene>
<protein>
    <submittedName>
        <fullName evidence="2">Uncharacterized protein</fullName>
    </submittedName>
</protein>
<dbReference type="Proteomes" id="UP001500466">
    <property type="component" value="Unassembled WGS sequence"/>
</dbReference>
<evidence type="ECO:0000313" key="3">
    <source>
        <dbReference type="Proteomes" id="UP001500466"/>
    </source>
</evidence>